<dbReference type="PANTHER" id="PTHR43129:SF1">
    <property type="entry name" value="FOSMIDOMYCIN RESISTANCE PROTEIN"/>
    <property type="match status" value="1"/>
</dbReference>
<dbReference type="AlphaFoldDB" id="A0A1H4LXL0"/>
<evidence type="ECO:0000259" key="7">
    <source>
        <dbReference type="PROSITE" id="PS50850"/>
    </source>
</evidence>
<evidence type="ECO:0000256" key="4">
    <source>
        <dbReference type="ARBA" id="ARBA00023136"/>
    </source>
</evidence>
<evidence type="ECO:0000256" key="6">
    <source>
        <dbReference type="SAM" id="Phobius"/>
    </source>
</evidence>
<protein>
    <submittedName>
        <fullName evidence="8">MFS transporter, FSR family, fosmidomycin resistance protein</fullName>
    </submittedName>
</protein>
<feature type="domain" description="Major facilitator superfamily (MFS) profile" evidence="7">
    <location>
        <begin position="22"/>
        <end position="392"/>
    </location>
</feature>
<dbReference type="PANTHER" id="PTHR43129">
    <property type="entry name" value="FOSMIDOMYCIN RESISTANCE PROTEIN"/>
    <property type="match status" value="1"/>
</dbReference>
<organism evidence="8 9">
    <name type="scientific">Streptomyces misionensis</name>
    <dbReference type="NCBI Taxonomy" id="67331"/>
    <lineage>
        <taxon>Bacteria</taxon>
        <taxon>Bacillati</taxon>
        <taxon>Actinomycetota</taxon>
        <taxon>Actinomycetes</taxon>
        <taxon>Kitasatosporales</taxon>
        <taxon>Streptomycetaceae</taxon>
        <taxon>Streptomyces</taxon>
    </lineage>
</organism>
<dbReference type="GO" id="GO:0005886">
    <property type="term" value="C:plasma membrane"/>
    <property type="evidence" value="ECO:0007669"/>
    <property type="project" value="UniProtKB-SubCell"/>
</dbReference>
<dbReference type="InterPro" id="IPR036259">
    <property type="entry name" value="MFS_trans_sf"/>
</dbReference>
<dbReference type="PROSITE" id="PS50850">
    <property type="entry name" value="MFS"/>
    <property type="match status" value="1"/>
</dbReference>
<evidence type="ECO:0000256" key="3">
    <source>
        <dbReference type="ARBA" id="ARBA00022989"/>
    </source>
</evidence>
<feature type="transmembrane region" description="Helical" evidence="6">
    <location>
        <begin position="303"/>
        <end position="324"/>
    </location>
</feature>
<sequence length="416" mass="43300">MTSIQETSDPREAETPSGHWRRMRVWASAHAVDDFYQGLVPAAVPYFVLERDFSYVQASGLALAATLGSALPQVPIGLLADRYRMRWMSPLGVSLAGIGAGLSGLVSSYPVVFALLLLAGAGVAMFHPPAGRDARRAAGGSATAMSYFAAGGSVGFFVAPALVTPALDNFGMGATALFVPPAVLMGFILLRHHHRSAAPVARKVQHQGVDRPGLFAALTAVEVVRSTVSTGLNTFISLYWIRHLEAGSGLGGTALTLELGGGVLGTLLGGRLADRMGMVRTVQIGNAAMLPALWLMLICDDRYYALPLALLVGLISNIPFAVLIKLGQDYLPSRPGTAAGVTLGLAVSAGGLFMPLLGSVATHHGPRGALMVLATVPVLAVLLSTALREPAHHGTEPVEHARSSPESVEDAPPATT</sequence>
<proteinExistence type="predicted"/>
<comment type="subcellular location">
    <subcellularLocation>
        <location evidence="1">Cell membrane</location>
        <topology evidence="1">Multi-pass membrane protein</topology>
    </subcellularLocation>
</comment>
<evidence type="ECO:0000256" key="1">
    <source>
        <dbReference type="ARBA" id="ARBA00004651"/>
    </source>
</evidence>
<accession>A0A1H4LXL0</accession>
<feature type="transmembrane region" description="Helical" evidence="6">
    <location>
        <begin position="336"/>
        <end position="357"/>
    </location>
</feature>
<feature type="compositionally biased region" description="Basic and acidic residues" evidence="5">
    <location>
        <begin position="390"/>
        <end position="403"/>
    </location>
</feature>
<reference evidence="8 9" key="1">
    <citation type="submission" date="2016-10" db="EMBL/GenBank/DDBJ databases">
        <authorList>
            <person name="de Groot N.N."/>
        </authorList>
    </citation>
    <scope>NUCLEOTIDE SEQUENCE [LARGE SCALE GENOMIC DNA]</scope>
    <source>
        <strain evidence="8 9">DSM 40306</strain>
    </source>
</reference>
<feature type="transmembrane region" description="Helical" evidence="6">
    <location>
        <begin position="277"/>
        <end position="297"/>
    </location>
</feature>
<dbReference type="InterPro" id="IPR020846">
    <property type="entry name" value="MFS_dom"/>
</dbReference>
<dbReference type="Pfam" id="PF07690">
    <property type="entry name" value="MFS_1"/>
    <property type="match status" value="1"/>
</dbReference>
<gene>
    <name evidence="8" type="ORF">SAMN04490357_0291</name>
</gene>
<keyword evidence="3 6" id="KW-1133">Transmembrane helix</keyword>
<evidence type="ECO:0000313" key="8">
    <source>
        <dbReference type="EMBL" id="SEB74952.1"/>
    </source>
</evidence>
<dbReference type="STRING" id="67331.SAMN04490357_0291"/>
<name>A0A1H4LXL0_9ACTN</name>
<evidence type="ECO:0000256" key="5">
    <source>
        <dbReference type="SAM" id="MobiDB-lite"/>
    </source>
</evidence>
<keyword evidence="2 6" id="KW-0812">Transmembrane</keyword>
<feature type="transmembrane region" description="Helical" evidence="6">
    <location>
        <begin position="55"/>
        <end position="80"/>
    </location>
</feature>
<keyword evidence="4 6" id="KW-0472">Membrane</keyword>
<feature type="transmembrane region" description="Helical" evidence="6">
    <location>
        <begin position="169"/>
        <end position="190"/>
    </location>
</feature>
<dbReference type="GO" id="GO:0022857">
    <property type="term" value="F:transmembrane transporter activity"/>
    <property type="evidence" value="ECO:0007669"/>
    <property type="project" value="InterPro"/>
</dbReference>
<feature type="transmembrane region" description="Helical" evidence="6">
    <location>
        <begin position="369"/>
        <end position="387"/>
    </location>
</feature>
<feature type="transmembrane region" description="Helical" evidence="6">
    <location>
        <begin position="142"/>
        <end position="163"/>
    </location>
</feature>
<feature type="region of interest" description="Disordered" evidence="5">
    <location>
        <begin position="390"/>
        <end position="416"/>
    </location>
</feature>
<dbReference type="Gene3D" id="1.20.1250.20">
    <property type="entry name" value="MFS general substrate transporter like domains"/>
    <property type="match status" value="2"/>
</dbReference>
<dbReference type="SUPFAM" id="SSF103473">
    <property type="entry name" value="MFS general substrate transporter"/>
    <property type="match status" value="1"/>
</dbReference>
<dbReference type="Proteomes" id="UP000182375">
    <property type="component" value="Unassembled WGS sequence"/>
</dbReference>
<feature type="transmembrane region" description="Helical" evidence="6">
    <location>
        <begin position="87"/>
        <end position="106"/>
    </location>
</feature>
<dbReference type="InterPro" id="IPR011701">
    <property type="entry name" value="MFS"/>
</dbReference>
<dbReference type="CDD" id="cd17478">
    <property type="entry name" value="MFS_FsR"/>
    <property type="match status" value="1"/>
</dbReference>
<evidence type="ECO:0000313" key="9">
    <source>
        <dbReference type="Proteomes" id="UP000182375"/>
    </source>
</evidence>
<dbReference type="EMBL" id="FNTD01000004">
    <property type="protein sequence ID" value="SEB74952.1"/>
    <property type="molecule type" value="Genomic_DNA"/>
</dbReference>
<evidence type="ECO:0000256" key="2">
    <source>
        <dbReference type="ARBA" id="ARBA00022692"/>
    </source>
</evidence>